<evidence type="ECO:0000256" key="1">
    <source>
        <dbReference type="ARBA" id="ARBA00005860"/>
    </source>
</evidence>
<feature type="binding site" evidence="8">
    <location>
        <position position="252"/>
    </location>
    <ligand>
        <name>Zn(2+)</name>
        <dbReference type="ChEBI" id="CHEBI:29105"/>
        <note>catalytic</note>
    </ligand>
</feature>
<dbReference type="Proteomes" id="UP000689195">
    <property type="component" value="Unassembled WGS sequence"/>
</dbReference>
<evidence type="ECO:0000256" key="2">
    <source>
        <dbReference type="ARBA" id="ARBA00022670"/>
    </source>
</evidence>
<keyword evidence="4" id="KW-0378">Hydrolase</keyword>
<keyword evidence="12" id="KW-1185">Reference proteome</keyword>
<proteinExistence type="inferred from homology"/>
<dbReference type="PANTHER" id="PTHR10942:SF0">
    <property type="entry name" value="LEISHMANOLYSIN-LIKE PEPTIDASE"/>
    <property type="match status" value="1"/>
</dbReference>
<evidence type="ECO:0000256" key="8">
    <source>
        <dbReference type="PIRSR" id="PIRSR601577-2"/>
    </source>
</evidence>
<evidence type="ECO:0000256" key="7">
    <source>
        <dbReference type="PIRSR" id="PIRSR601577-1"/>
    </source>
</evidence>
<feature type="domain" description="EGF-like" evidence="10">
    <location>
        <begin position="466"/>
        <end position="477"/>
    </location>
</feature>
<evidence type="ECO:0000256" key="3">
    <source>
        <dbReference type="ARBA" id="ARBA00022723"/>
    </source>
</evidence>
<keyword evidence="9" id="KW-0732">Signal</keyword>
<evidence type="ECO:0000313" key="11">
    <source>
        <dbReference type="EMBL" id="CAD8132268.1"/>
    </source>
</evidence>
<feature type="signal peptide" evidence="9">
    <location>
        <begin position="1"/>
        <end position="17"/>
    </location>
</feature>
<keyword evidence="6 8" id="KW-0482">Metalloprotease</keyword>
<feature type="chain" id="PRO_5035713288" description="EGF-like domain-containing protein" evidence="9">
    <location>
        <begin position="18"/>
        <end position="562"/>
    </location>
</feature>
<dbReference type="InterPro" id="IPR001577">
    <property type="entry name" value="Peptidase_M8"/>
</dbReference>
<reference evidence="11" key="1">
    <citation type="submission" date="2021-01" db="EMBL/GenBank/DDBJ databases">
        <authorList>
            <consortium name="Genoscope - CEA"/>
            <person name="William W."/>
        </authorList>
    </citation>
    <scope>NUCLEOTIDE SEQUENCE</scope>
</reference>
<organism evidence="11 12">
    <name type="scientific">Paramecium pentaurelia</name>
    <dbReference type="NCBI Taxonomy" id="43138"/>
    <lineage>
        <taxon>Eukaryota</taxon>
        <taxon>Sar</taxon>
        <taxon>Alveolata</taxon>
        <taxon>Ciliophora</taxon>
        <taxon>Intramacronucleata</taxon>
        <taxon>Oligohymenophorea</taxon>
        <taxon>Peniculida</taxon>
        <taxon>Parameciidae</taxon>
        <taxon>Paramecium</taxon>
    </lineage>
</organism>
<dbReference type="GO" id="GO:0046872">
    <property type="term" value="F:metal ion binding"/>
    <property type="evidence" value="ECO:0007669"/>
    <property type="project" value="UniProtKB-KW"/>
</dbReference>
<dbReference type="PROSITE" id="PS00022">
    <property type="entry name" value="EGF_1"/>
    <property type="match status" value="1"/>
</dbReference>
<dbReference type="GO" id="GO:0006508">
    <property type="term" value="P:proteolysis"/>
    <property type="evidence" value="ECO:0007669"/>
    <property type="project" value="UniProtKB-KW"/>
</dbReference>
<dbReference type="FunFam" id="2.10.220.10:FF:000050">
    <property type="entry name" value="Proprotein convertase subtilisin/kexin type 5"/>
    <property type="match status" value="1"/>
</dbReference>
<evidence type="ECO:0000256" key="4">
    <source>
        <dbReference type="ARBA" id="ARBA00022801"/>
    </source>
</evidence>
<dbReference type="Pfam" id="PF01457">
    <property type="entry name" value="Peptidase_M8"/>
    <property type="match status" value="1"/>
</dbReference>
<dbReference type="InterPro" id="IPR006212">
    <property type="entry name" value="Furin_repeat"/>
</dbReference>
<dbReference type="GO" id="GO:0005737">
    <property type="term" value="C:cytoplasm"/>
    <property type="evidence" value="ECO:0007669"/>
    <property type="project" value="TreeGrafter"/>
</dbReference>
<evidence type="ECO:0000259" key="10">
    <source>
        <dbReference type="PROSITE" id="PS00022"/>
    </source>
</evidence>
<accession>A0A8S1RW39</accession>
<comment type="caution">
    <text evidence="11">The sequence shown here is derived from an EMBL/GenBank/DDBJ whole genome shotgun (WGS) entry which is preliminary data.</text>
</comment>
<dbReference type="PANTHER" id="PTHR10942">
    <property type="entry name" value="LEISHMANOLYSIN-LIKE PEPTIDASE"/>
    <property type="match status" value="1"/>
</dbReference>
<dbReference type="GO" id="GO:0007155">
    <property type="term" value="P:cell adhesion"/>
    <property type="evidence" value="ECO:0007669"/>
    <property type="project" value="InterPro"/>
</dbReference>
<evidence type="ECO:0000256" key="9">
    <source>
        <dbReference type="SAM" id="SignalP"/>
    </source>
</evidence>
<gene>
    <name evidence="11" type="ORF">PPENT_87.1.T0010526</name>
</gene>
<comment type="similarity">
    <text evidence="1">Belongs to the peptidase M8 family.</text>
</comment>
<dbReference type="CDD" id="cd00064">
    <property type="entry name" value="FU"/>
    <property type="match status" value="1"/>
</dbReference>
<keyword evidence="3 8" id="KW-0479">Metal-binding</keyword>
<comment type="cofactor">
    <cofactor evidence="8">
        <name>Zn(2+)</name>
        <dbReference type="ChEBI" id="CHEBI:29105"/>
    </cofactor>
    <text evidence="8">Binds 1 zinc ion per subunit.</text>
</comment>
<dbReference type="EMBL" id="CAJJDO010000001">
    <property type="protein sequence ID" value="CAD8132268.1"/>
    <property type="molecule type" value="Genomic_DNA"/>
</dbReference>
<dbReference type="AlphaFoldDB" id="A0A8S1RW39"/>
<dbReference type="InterPro" id="IPR000742">
    <property type="entry name" value="EGF"/>
</dbReference>
<evidence type="ECO:0000256" key="5">
    <source>
        <dbReference type="ARBA" id="ARBA00022833"/>
    </source>
</evidence>
<feature type="active site" evidence="7">
    <location>
        <position position="179"/>
    </location>
</feature>
<feature type="binding site" evidence="8">
    <location>
        <position position="182"/>
    </location>
    <ligand>
        <name>Zn(2+)</name>
        <dbReference type="ChEBI" id="CHEBI:29105"/>
        <note>catalytic</note>
    </ligand>
</feature>
<keyword evidence="2" id="KW-0645">Protease</keyword>
<dbReference type="GO" id="GO:0016020">
    <property type="term" value="C:membrane"/>
    <property type="evidence" value="ECO:0007669"/>
    <property type="project" value="InterPro"/>
</dbReference>
<evidence type="ECO:0000256" key="6">
    <source>
        <dbReference type="ARBA" id="ARBA00023049"/>
    </source>
</evidence>
<sequence>MNKSTLLLLICLSLITALPKSRKLNQNTKRKLDESPIDISGTWEPLRIKFEYVTDADVETKEFLDKIFSISGTFLSKYLLIRRSSDKIQLPQDAPTQFQEFFEMGNELLSVEYDADLVFFVTTMDDSNDSTLAFCAPIIFDDKTQRPIFGAIGWNMAYSEVSTLTNAGFESQLATAVHEIIHGLGFVEDLFNKFYDSVTGEVYPDGGMVQEDDVVKIITPRVVAFARKHFGCEDITGVPMEQEGGDGTAGSHWERTLFYNEMMTGNDMVSDFVLTDFTFQLLQDTGYYRLAEYSPDILTWGEGQGCSFYDQMCESEFPEFCSDEGSTGCAITHNGIGVCSSDDLSNSCKYYQIDPNLDCRNANSIGYADNGATFQDFGYQSMCVIGGFAATNGTPQDFSCYEYSCDGKFTIKVNGQSIDCSSGGVKTLEGMSGSITCPENFEQFCKNKDECPNQCNKRGFCMKGLCTCYGNYYGQGCELENCTKIRKGTECVDSCPSGYYLNDNINYCIGCPGNCASCSSYNACTECKDGYELRGGFCDYLEESSDSSHIKILILVLIALMY</sequence>
<name>A0A8S1RW39_9CILI</name>
<evidence type="ECO:0000313" key="12">
    <source>
        <dbReference type="Proteomes" id="UP000689195"/>
    </source>
</evidence>
<dbReference type="GO" id="GO:0004222">
    <property type="term" value="F:metalloendopeptidase activity"/>
    <property type="evidence" value="ECO:0007669"/>
    <property type="project" value="InterPro"/>
</dbReference>
<feature type="binding site" evidence="8">
    <location>
        <position position="178"/>
    </location>
    <ligand>
        <name>Zn(2+)</name>
        <dbReference type="ChEBI" id="CHEBI:29105"/>
        <note>catalytic</note>
    </ligand>
</feature>
<keyword evidence="5 8" id="KW-0862">Zinc</keyword>
<dbReference type="OrthoDB" id="311195at2759"/>
<dbReference type="FunFam" id="3.90.132.10:FF:000001">
    <property type="entry name" value="leishmanolysin-like peptidase isoform X2"/>
    <property type="match status" value="1"/>
</dbReference>
<protein>
    <recommendedName>
        <fullName evidence="10">EGF-like domain-containing protein</fullName>
    </recommendedName>
</protein>
<dbReference type="Pfam" id="PF23106">
    <property type="entry name" value="EGF_Teneurin"/>
    <property type="match status" value="1"/>
</dbReference>